<dbReference type="AlphaFoldDB" id="A0A8K0DPH5"/>
<dbReference type="FunFam" id="3.80.10.10:FF:000041">
    <property type="entry name" value="LRR receptor-like serine/threonine-protein kinase ERECTA"/>
    <property type="match status" value="1"/>
</dbReference>
<dbReference type="InterPro" id="IPR001611">
    <property type="entry name" value="Leu-rich_rpt"/>
</dbReference>
<evidence type="ECO:0000256" key="6">
    <source>
        <dbReference type="ARBA" id="ARBA00022692"/>
    </source>
</evidence>
<dbReference type="GO" id="GO:0033612">
    <property type="term" value="F:receptor serine/threonine kinase binding"/>
    <property type="evidence" value="ECO:0007669"/>
    <property type="project" value="TreeGrafter"/>
</dbReference>
<evidence type="ECO:0000256" key="9">
    <source>
        <dbReference type="ARBA" id="ARBA00022741"/>
    </source>
</evidence>
<comment type="similarity">
    <text evidence="2">Belongs to the protein kinase superfamily. Ser/Thr protein kinase family.</text>
</comment>
<dbReference type="Gene3D" id="3.30.200.20">
    <property type="entry name" value="Phosphorylase Kinase, domain 1"/>
    <property type="match status" value="1"/>
</dbReference>
<sequence length="914" mass="100275">MKPHKSKSRAICSTQSLHLFLILFSFNLLRKQTLTAAFVPSNETDRMALLKFKQAIDRDPYSLLSSWNETVNFCNWVGITCSLRHQRVTALNLTGHDLRGTISPFIGNLTFLRFFILSTNSLRGEIPQEVGHLRRLQVLDLSNNTLAGVIPVSLMMNCTDLTKIDISRNNLTGKIPMEVGANRLTGAIPPTIGNLSSLEAFQVAFNNLEGHIPEEIERLKSLSFFNIAANSLSGTIPSSLYNMSSITGISMANNYRLRGTLPENIGITLPNLQNLGLGSNQFSGPIPASLSNASQLQIVSISDNNFVGQVTINFDISQNNFGGVLPASLANLSTQLNQLYLANNQLSGNINGAILENLINLFSLSMDDNLFTGTIPSSFGKFHSMQSMSLSRNKLYGQIPSSLGNLSQLSELYLSNNMLEGSIPPSLGDCQRLQHLDISGNKLSGGIPQQVIGMSSLSLLLNLSKNSLSGTLPLEVGNLVNINGLDLSENNLSGEIPATIQKCQSLEYLYLQGNSFQGIMTSALASLSAIQHLDLSRNKLSGPVPIDLYKTPFLYLNLSYNNLEDHLPKVSYRRLYEATGGFSTSNLIGSGGFGSVYKGILDQGQSVAVKVFNLQQIGGSKSFIAECNSLGNIRHRNLVKIITCCSSIDYNHNEFKAVVYKFMTNGSLEKWLHPCTESEDQTGNLSFIQRLNIAIDVAAALHYLHDQCETTVLHCDIKPSNVLLDHNMTAHLSDFGLARLLSTANSQTQSSTVGMKGTIGYAAPEYAMGGQASKEGDVYSYGILVLEMFTGRRPTDEIFENGLNLHSFAENALPEKLLRIVDPTGVPREVTETEMAAGEDGYSNEDEKDRIEAEEEIVSYKLERVRKMDDNMQRCLQSVLKISLACSMESPRDRMNMASVSRELHRLKDAFLNS</sequence>
<evidence type="ECO:0000256" key="12">
    <source>
        <dbReference type="ARBA" id="ARBA00022989"/>
    </source>
</evidence>
<accession>A0A8K0DPH5</accession>
<dbReference type="InterPro" id="IPR055414">
    <property type="entry name" value="LRR_R13L4/SHOC2-like"/>
</dbReference>
<keyword evidence="10" id="KW-0418">Kinase</keyword>
<dbReference type="SUPFAM" id="SSF52058">
    <property type="entry name" value="L domain-like"/>
    <property type="match status" value="2"/>
</dbReference>
<dbReference type="InterPro" id="IPR011009">
    <property type="entry name" value="Kinase-like_dom_sf"/>
</dbReference>
<dbReference type="Pfam" id="PF23598">
    <property type="entry name" value="LRR_14"/>
    <property type="match status" value="1"/>
</dbReference>
<dbReference type="SMART" id="SM00220">
    <property type="entry name" value="S_TKc"/>
    <property type="match status" value="1"/>
</dbReference>
<dbReference type="GO" id="GO:0016020">
    <property type="term" value="C:membrane"/>
    <property type="evidence" value="ECO:0007669"/>
    <property type="project" value="UniProtKB-SubCell"/>
</dbReference>
<dbReference type="Proteomes" id="UP000796880">
    <property type="component" value="Unassembled WGS sequence"/>
</dbReference>
<dbReference type="PANTHER" id="PTHR48056">
    <property type="entry name" value="LRR RECEPTOR-LIKE SERINE/THREONINE-PROTEIN KINASE-RELATED"/>
    <property type="match status" value="1"/>
</dbReference>
<dbReference type="GO" id="GO:0005524">
    <property type="term" value="F:ATP binding"/>
    <property type="evidence" value="ECO:0007669"/>
    <property type="project" value="UniProtKB-UniRule"/>
</dbReference>
<dbReference type="Gene3D" id="3.80.10.10">
    <property type="entry name" value="Ribonuclease Inhibitor"/>
    <property type="match status" value="3"/>
</dbReference>
<evidence type="ECO:0000256" key="14">
    <source>
        <dbReference type="ARBA" id="ARBA00023180"/>
    </source>
</evidence>
<dbReference type="Gene3D" id="1.10.510.10">
    <property type="entry name" value="Transferase(Phosphotransferase) domain 1"/>
    <property type="match status" value="1"/>
</dbReference>
<dbReference type="OrthoDB" id="1163285at2759"/>
<feature type="domain" description="Protein kinase" evidence="16">
    <location>
        <begin position="582"/>
        <end position="912"/>
    </location>
</feature>
<gene>
    <name evidence="17" type="ORF">FNV43_RR22044</name>
</gene>
<keyword evidence="7" id="KW-0732">Signal</keyword>
<dbReference type="InterPro" id="IPR000719">
    <property type="entry name" value="Prot_kinase_dom"/>
</dbReference>
<dbReference type="Pfam" id="PF00069">
    <property type="entry name" value="Pkinase"/>
    <property type="match status" value="1"/>
</dbReference>
<dbReference type="PROSITE" id="PS00107">
    <property type="entry name" value="PROTEIN_KINASE_ATP"/>
    <property type="match status" value="1"/>
</dbReference>
<dbReference type="InterPro" id="IPR013210">
    <property type="entry name" value="LRR_N_plant-typ"/>
</dbReference>
<dbReference type="InterPro" id="IPR032675">
    <property type="entry name" value="LRR_dom_sf"/>
</dbReference>
<evidence type="ECO:0000256" key="4">
    <source>
        <dbReference type="ARBA" id="ARBA00022614"/>
    </source>
</evidence>
<keyword evidence="8" id="KW-0677">Repeat</keyword>
<keyword evidence="18" id="KW-1185">Reference proteome</keyword>
<evidence type="ECO:0000256" key="11">
    <source>
        <dbReference type="ARBA" id="ARBA00022840"/>
    </source>
</evidence>
<dbReference type="Pfam" id="PF08263">
    <property type="entry name" value="LRRNT_2"/>
    <property type="match status" value="1"/>
</dbReference>
<dbReference type="FunFam" id="3.30.200.20:FF:000432">
    <property type="entry name" value="LRR receptor-like serine/threonine-protein kinase EFR"/>
    <property type="match status" value="1"/>
</dbReference>
<evidence type="ECO:0000259" key="16">
    <source>
        <dbReference type="PROSITE" id="PS50011"/>
    </source>
</evidence>
<dbReference type="Pfam" id="PF13855">
    <property type="entry name" value="LRR_8"/>
    <property type="match status" value="2"/>
</dbReference>
<dbReference type="PRINTS" id="PR00019">
    <property type="entry name" value="LEURICHRPT"/>
</dbReference>
<keyword evidence="14" id="KW-0325">Glycoprotein</keyword>
<dbReference type="GO" id="GO:0004672">
    <property type="term" value="F:protein kinase activity"/>
    <property type="evidence" value="ECO:0007669"/>
    <property type="project" value="InterPro"/>
</dbReference>
<keyword evidence="11 15" id="KW-0067">ATP-binding</keyword>
<evidence type="ECO:0000256" key="8">
    <source>
        <dbReference type="ARBA" id="ARBA00022737"/>
    </source>
</evidence>
<comment type="similarity">
    <text evidence="3">Belongs to the RLP family.</text>
</comment>
<dbReference type="Pfam" id="PF00560">
    <property type="entry name" value="LRR_1"/>
    <property type="match status" value="2"/>
</dbReference>
<proteinExistence type="inferred from homology"/>
<evidence type="ECO:0000256" key="2">
    <source>
        <dbReference type="ARBA" id="ARBA00008684"/>
    </source>
</evidence>
<name>A0A8K0DPH5_9ROSA</name>
<feature type="binding site" evidence="15">
    <location>
        <position position="610"/>
    </location>
    <ligand>
        <name>ATP</name>
        <dbReference type="ChEBI" id="CHEBI:30616"/>
    </ligand>
</feature>
<dbReference type="CDD" id="cd14066">
    <property type="entry name" value="STKc_IRAK"/>
    <property type="match status" value="1"/>
</dbReference>
<dbReference type="PROSITE" id="PS50011">
    <property type="entry name" value="PROTEIN_KINASE_DOM"/>
    <property type="match status" value="1"/>
</dbReference>
<keyword evidence="4" id="KW-0433">Leucine-rich repeat</keyword>
<dbReference type="FunFam" id="3.80.10.10:FF:000275">
    <property type="entry name" value="Leucine-rich repeat receptor-like protein kinase"/>
    <property type="match status" value="1"/>
</dbReference>
<keyword evidence="12" id="KW-1133">Transmembrane helix</keyword>
<comment type="caution">
    <text evidence="17">The sequence shown here is derived from an EMBL/GenBank/DDBJ whole genome shotgun (WGS) entry which is preliminary data.</text>
</comment>
<dbReference type="PROSITE" id="PS00108">
    <property type="entry name" value="PROTEIN_KINASE_ST"/>
    <property type="match status" value="1"/>
</dbReference>
<evidence type="ECO:0000313" key="17">
    <source>
        <dbReference type="EMBL" id="KAF3434957.1"/>
    </source>
</evidence>
<evidence type="ECO:0000256" key="3">
    <source>
        <dbReference type="ARBA" id="ARBA00009592"/>
    </source>
</evidence>
<keyword evidence="5" id="KW-0808">Transferase</keyword>
<dbReference type="SUPFAM" id="SSF56112">
    <property type="entry name" value="Protein kinase-like (PK-like)"/>
    <property type="match status" value="1"/>
</dbReference>
<evidence type="ECO:0000256" key="10">
    <source>
        <dbReference type="ARBA" id="ARBA00022777"/>
    </source>
</evidence>
<dbReference type="FunFam" id="3.80.10.10:FF:000095">
    <property type="entry name" value="LRR receptor-like serine/threonine-protein kinase GSO1"/>
    <property type="match status" value="1"/>
</dbReference>
<comment type="subcellular location">
    <subcellularLocation>
        <location evidence="1">Membrane</location>
        <topology evidence="1">Single-pass type I membrane protein</topology>
    </subcellularLocation>
</comment>
<keyword evidence="9 15" id="KW-0547">Nucleotide-binding</keyword>
<evidence type="ECO:0000256" key="5">
    <source>
        <dbReference type="ARBA" id="ARBA00022679"/>
    </source>
</evidence>
<reference evidence="17" key="1">
    <citation type="submission" date="2020-03" db="EMBL/GenBank/DDBJ databases">
        <title>A high-quality chromosome-level genome assembly of a woody plant with both climbing and erect habits, Rhamnella rubrinervis.</title>
        <authorList>
            <person name="Lu Z."/>
            <person name="Yang Y."/>
            <person name="Zhu X."/>
            <person name="Sun Y."/>
        </authorList>
    </citation>
    <scope>NUCLEOTIDE SEQUENCE</scope>
    <source>
        <strain evidence="17">BYM</strain>
        <tissue evidence="17">Leaf</tissue>
    </source>
</reference>
<dbReference type="InterPro" id="IPR017441">
    <property type="entry name" value="Protein_kinase_ATP_BS"/>
</dbReference>
<dbReference type="InterPro" id="IPR003591">
    <property type="entry name" value="Leu-rich_rpt_typical-subtyp"/>
</dbReference>
<keyword evidence="6" id="KW-0812">Transmembrane</keyword>
<dbReference type="InterPro" id="IPR008271">
    <property type="entry name" value="Ser/Thr_kinase_AS"/>
</dbReference>
<protein>
    <recommendedName>
        <fullName evidence="16">Protein kinase domain-containing protein</fullName>
    </recommendedName>
</protein>
<evidence type="ECO:0000313" key="18">
    <source>
        <dbReference type="Proteomes" id="UP000796880"/>
    </source>
</evidence>
<evidence type="ECO:0000256" key="13">
    <source>
        <dbReference type="ARBA" id="ARBA00023136"/>
    </source>
</evidence>
<evidence type="ECO:0000256" key="15">
    <source>
        <dbReference type="PROSITE-ProRule" id="PRU10141"/>
    </source>
</evidence>
<dbReference type="SMART" id="SM00369">
    <property type="entry name" value="LRR_TYP"/>
    <property type="match status" value="6"/>
</dbReference>
<keyword evidence="13" id="KW-0472">Membrane</keyword>
<evidence type="ECO:0000256" key="1">
    <source>
        <dbReference type="ARBA" id="ARBA00004479"/>
    </source>
</evidence>
<dbReference type="InterPro" id="IPR050647">
    <property type="entry name" value="Plant_LRR-RLKs"/>
</dbReference>
<dbReference type="PANTHER" id="PTHR48056:SF89">
    <property type="entry name" value="OS06G0585982 PROTEIN"/>
    <property type="match status" value="1"/>
</dbReference>
<evidence type="ECO:0000256" key="7">
    <source>
        <dbReference type="ARBA" id="ARBA00022729"/>
    </source>
</evidence>
<organism evidence="17 18">
    <name type="scientific">Rhamnella rubrinervis</name>
    <dbReference type="NCBI Taxonomy" id="2594499"/>
    <lineage>
        <taxon>Eukaryota</taxon>
        <taxon>Viridiplantae</taxon>
        <taxon>Streptophyta</taxon>
        <taxon>Embryophyta</taxon>
        <taxon>Tracheophyta</taxon>
        <taxon>Spermatophyta</taxon>
        <taxon>Magnoliopsida</taxon>
        <taxon>eudicotyledons</taxon>
        <taxon>Gunneridae</taxon>
        <taxon>Pentapetalae</taxon>
        <taxon>rosids</taxon>
        <taxon>fabids</taxon>
        <taxon>Rosales</taxon>
        <taxon>Rhamnaceae</taxon>
        <taxon>rhamnoid group</taxon>
        <taxon>Rhamneae</taxon>
        <taxon>Rhamnella</taxon>
    </lineage>
</organism>
<dbReference type="EMBL" id="VOIH02000010">
    <property type="protein sequence ID" value="KAF3434957.1"/>
    <property type="molecule type" value="Genomic_DNA"/>
</dbReference>